<evidence type="ECO:0000313" key="4">
    <source>
        <dbReference type="WBParaSite" id="OFLC_0001555301-mRNA-1"/>
    </source>
</evidence>
<feature type="compositionally biased region" description="Low complexity" evidence="1">
    <location>
        <begin position="8"/>
        <end position="17"/>
    </location>
</feature>
<reference evidence="2 3" key="2">
    <citation type="submission" date="2018-11" db="EMBL/GenBank/DDBJ databases">
        <authorList>
            <consortium name="Pathogen Informatics"/>
        </authorList>
    </citation>
    <scope>NUCLEOTIDE SEQUENCE [LARGE SCALE GENOMIC DNA]</scope>
</reference>
<evidence type="ECO:0000313" key="2">
    <source>
        <dbReference type="EMBL" id="VDP22449.1"/>
    </source>
</evidence>
<reference evidence="4" key="1">
    <citation type="submission" date="2016-06" db="UniProtKB">
        <authorList>
            <consortium name="WormBaseParasite"/>
        </authorList>
    </citation>
    <scope>IDENTIFICATION</scope>
</reference>
<feature type="region of interest" description="Disordered" evidence="1">
    <location>
        <begin position="1"/>
        <end position="25"/>
    </location>
</feature>
<dbReference type="EMBL" id="UZAJ01042328">
    <property type="protein sequence ID" value="VDP22449.1"/>
    <property type="molecule type" value="Genomic_DNA"/>
</dbReference>
<sequence length="103" mass="11656">MCPVQHLSRTPSPTPRSVSHCLSRCESGGSTVEHEIRLTPTPKHRNSGKTCKCDVTAQRGNGSRYCGEYSDIVKDSANQINRTGYRFRRRIHFSHICWGKKPI</sequence>
<organism evidence="4">
    <name type="scientific">Onchocerca flexuosa</name>
    <dbReference type="NCBI Taxonomy" id="387005"/>
    <lineage>
        <taxon>Eukaryota</taxon>
        <taxon>Metazoa</taxon>
        <taxon>Ecdysozoa</taxon>
        <taxon>Nematoda</taxon>
        <taxon>Chromadorea</taxon>
        <taxon>Rhabditida</taxon>
        <taxon>Spirurina</taxon>
        <taxon>Spiruromorpha</taxon>
        <taxon>Filarioidea</taxon>
        <taxon>Onchocercidae</taxon>
        <taxon>Onchocerca</taxon>
    </lineage>
</organism>
<keyword evidence="3" id="KW-1185">Reference proteome</keyword>
<accession>A0A183I728</accession>
<dbReference type="Proteomes" id="UP000267606">
    <property type="component" value="Unassembled WGS sequence"/>
</dbReference>
<dbReference type="AlphaFoldDB" id="A0A183I728"/>
<evidence type="ECO:0000256" key="1">
    <source>
        <dbReference type="SAM" id="MobiDB-lite"/>
    </source>
</evidence>
<dbReference type="WBParaSite" id="OFLC_0001555301-mRNA-1">
    <property type="protein sequence ID" value="OFLC_0001555301-mRNA-1"/>
    <property type="gene ID" value="OFLC_0001555301"/>
</dbReference>
<evidence type="ECO:0000313" key="3">
    <source>
        <dbReference type="Proteomes" id="UP000267606"/>
    </source>
</evidence>
<name>A0A183I728_9BILA</name>
<gene>
    <name evidence="2" type="ORF">OFLC_LOCUS15540</name>
</gene>
<protein>
    <submittedName>
        <fullName evidence="2 4">Uncharacterized protein</fullName>
    </submittedName>
</protein>
<proteinExistence type="predicted"/>